<evidence type="ECO:0000313" key="7">
    <source>
        <dbReference type="Proteomes" id="UP000060513"/>
    </source>
</evidence>
<evidence type="ECO:0000256" key="5">
    <source>
        <dbReference type="ARBA" id="ARBA00023163"/>
    </source>
</evidence>
<dbReference type="AlphaFoldDB" id="A0A0M4DSH1"/>
<reference evidence="6 7" key="1">
    <citation type="submission" date="2015-08" db="EMBL/GenBank/DDBJ databases">
        <title>Genome sequence of the pristinamycin over-producing bacterium Streptomyces pristinaespiralis HCCB10218.</title>
        <authorList>
            <person name="Tian J."/>
            <person name="Yang J."/>
            <person name="Li L."/>
            <person name="Ruan L."/>
            <person name="Wei W."/>
            <person name="Zheng G."/>
            <person name="Wei Z."/>
            <person name="Yang S."/>
            <person name="Ge M."/>
            <person name="Jiang W."/>
            <person name="Lu Y."/>
        </authorList>
    </citation>
    <scope>NUCLEOTIDE SEQUENCE [LARGE SCALE GENOMIC DNA]</scope>
    <source>
        <strain evidence="6 7">HCCB 10218</strain>
    </source>
</reference>
<dbReference type="GO" id="GO:0003677">
    <property type="term" value="F:DNA binding"/>
    <property type="evidence" value="ECO:0007669"/>
    <property type="project" value="UniProtKB-KW"/>
</dbReference>
<dbReference type="Pfam" id="PF04542">
    <property type="entry name" value="Sigma70_r2"/>
    <property type="match status" value="1"/>
</dbReference>
<keyword evidence="3" id="KW-0731">Sigma factor</keyword>
<organism evidence="6">
    <name type="scientific">Streptomyces pristinaespiralis</name>
    <dbReference type="NCBI Taxonomy" id="38300"/>
    <lineage>
        <taxon>Bacteria</taxon>
        <taxon>Bacillati</taxon>
        <taxon>Actinomycetota</taxon>
        <taxon>Actinomycetes</taxon>
        <taxon>Kitasatosporales</taxon>
        <taxon>Streptomycetaceae</taxon>
        <taxon>Streptomyces</taxon>
    </lineage>
</organism>
<dbReference type="PANTHER" id="PTHR43133">
    <property type="entry name" value="RNA POLYMERASE ECF-TYPE SIGMA FACTO"/>
    <property type="match status" value="1"/>
</dbReference>
<evidence type="ECO:0000256" key="1">
    <source>
        <dbReference type="ARBA" id="ARBA00010641"/>
    </source>
</evidence>
<dbReference type="Proteomes" id="UP000060513">
    <property type="component" value="Chromosome"/>
</dbReference>
<dbReference type="EMBL" id="CP011340">
    <property type="protein sequence ID" value="ALC21787.1"/>
    <property type="molecule type" value="Genomic_DNA"/>
</dbReference>
<dbReference type="InterPro" id="IPR036388">
    <property type="entry name" value="WH-like_DNA-bd_sf"/>
</dbReference>
<dbReference type="Gene3D" id="1.10.1740.10">
    <property type="match status" value="1"/>
</dbReference>
<dbReference type="KEGG" id="spri:SPRI_3481"/>
<dbReference type="Gene3D" id="1.10.10.10">
    <property type="entry name" value="Winged helix-like DNA-binding domain superfamily/Winged helix DNA-binding domain"/>
    <property type="match status" value="1"/>
</dbReference>
<dbReference type="InterPro" id="IPR013325">
    <property type="entry name" value="RNA_pol_sigma_r2"/>
</dbReference>
<keyword evidence="2" id="KW-0805">Transcription regulation</keyword>
<name>A0A0M4DSH1_STRPR</name>
<dbReference type="InterPro" id="IPR039425">
    <property type="entry name" value="RNA_pol_sigma-70-like"/>
</dbReference>
<gene>
    <name evidence="6" type="ORF">SPRI_3481</name>
</gene>
<dbReference type="SUPFAM" id="SSF88946">
    <property type="entry name" value="Sigma2 domain of RNA polymerase sigma factors"/>
    <property type="match status" value="1"/>
</dbReference>
<evidence type="ECO:0000313" key="6">
    <source>
        <dbReference type="EMBL" id="ALC21787.1"/>
    </source>
</evidence>
<dbReference type="InterPro" id="IPR013324">
    <property type="entry name" value="RNA_pol_sigma_r3/r4-like"/>
</dbReference>
<keyword evidence="5" id="KW-0804">Transcription</keyword>
<dbReference type="InterPro" id="IPR014284">
    <property type="entry name" value="RNA_pol_sigma-70_dom"/>
</dbReference>
<keyword evidence="4" id="KW-0238">DNA-binding</keyword>
<dbReference type="PANTHER" id="PTHR43133:SF8">
    <property type="entry name" value="RNA POLYMERASE SIGMA FACTOR HI_1459-RELATED"/>
    <property type="match status" value="1"/>
</dbReference>
<evidence type="ECO:0000256" key="3">
    <source>
        <dbReference type="ARBA" id="ARBA00023082"/>
    </source>
</evidence>
<dbReference type="GeneID" id="97235484"/>
<dbReference type="SUPFAM" id="SSF88659">
    <property type="entry name" value="Sigma3 and sigma4 domains of RNA polymerase sigma factors"/>
    <property type="match status" value="1"/>
</dbReference>
<dbReference type="OMA" id="GPIRTRC"/>
<dbReference type="OrthoDB" id="265863at2"/>
<dbReference type="STRING" id="38300.SPRI_3481"/>
<sequence length="233" mass="25341">MTRKGNAELLAGCARGEQESWDEMVERYGRLVSSVVRSHRMNDVDAEDVRQLTWFRLVQNVDRIRDPDRVGDWLATVARRESLKVVTRGKRLVMVGDSETLDGLSGHGESPEQITLRAQSGEEVLRAIGTLSEQCRGVLLLALDDPPASYEEISAALSMSVGSVGPIRTRCLRRLRRVLAAVEAGERVPAAAGCVSCPAAPEPADVSGPRRPAALVRRGREEGVFEAGQAGQE</sequence>
<comment type="similarity">
    <text evidence="1">Belongs to the sigma-70 factor family. ECF subfamily.</text>
</comment>
<dbReference type="NCBIfam" id="TIGR02937">
    <property type="entry name" value="sigma70-ECF"/>
    <property type="match status" value="1"/>
</dbReference>
<accession>A0A0M4DSH1</accession>
<evidence type="ECO:0000256" key="2">
    <source>
        <dbReference type="ARBA" id="ARBA00023015"/>
    </source>
</evidence>
<proteinExistence type="inferred from homology"/>
<dbReference type="RefSeq" id="WP_005314287.1">
    <property type="nucleotide sequence ID" value="NZ_CP011340.1"/>
</dbReference>
<dbReference type="PATRIC" id="fig|38300.4.peg.3653"/>
<dbReference type="GO" id="GO:0006352">
    <property type="term" value="P:DNA-templated transcription initiation"/>
    <property type="evidence" value="ECO:0007669"/>
    <property type="project" value="InterPro"/>
</dbReference>
<dbReference type="InterPro" id="IPR007627">
    <property type="entry name" value="RNA_pol_sigma70_r2"/>
</dbReference>
<evidence type="ECO:0000256" key="4">
    <source>
        <dbReference type="ARBA" id="ARBA00023125"/>
    </source>
</evidence>
<protein>
    <submittedName>
        <fullName evidence="6">Uncharacterized protein</fullName>
    </submittedName>
</protein>
<dbReference type="GO" id="GO:0016987">
    <property type="term" value="F:sigma factor activity"/>
    <property type="evidence" value="ECO:0007669"/>
    <property type="project" value="UniProtKB-KW"/>
</dbReference>